<dbReference type="RefSeq" id="WP_185006716.1">
    <property type="nucleotide sequence ID" value="NZ_BAAAUI010000038.1"/>
</dbReference>
<comment type="caution">
    <text evidence="5">The sequence shown here is derived from an EMBL/GenBank/DDBJ whole genome shotgun (WGS) entry which is preliminary data.</text>
</comment>
<dbReference type="CDD" id="cd06558">
    <property type="entry name" value="crotonase-like"/>
    <property type="match status" value="1"/>
</dbReference>
<dbReference type="GO" id="GO:0006635">
    <property type="term" value="P:fatty acid beta-oxidation"/>
    <property type="evidence" value="ECO:0007669"/>
    <property type="project" value="TreeGrafter"/>
</dbReference>
<dbReference type="AlphaFoldDB" id="A0A7W7FXJ4"/>
<dbReference type="InterPro" id="IPR018376">
    <property type="entry name" value="Enoyl-CoA_hyd/isom_CS"/>
</dbReference>
<keyword evidence="2" id="KW-0443">Lipid metabolism</keyword>
<sequence>MPDDSKIDAGLLERGGVQLSVDGPLATVTLNRPEVLNAQTPATWVALREIGSALSDEVRVVVVRGVGRAFSAGLDRRLFTAEGFDGQPGLVSLVSGSPEESHALIAGFQQGFTWLRESNFITVAAVHGHAIGAGFQLALACDLRIVAEDAQFAMAETSLGLVPDLGGTLPLTQCVGYARAVEICLTGRRVGAEEALRIGLVNEVVPADALDAAVTNLVARLVAPMPGASRETLALLAKAAGSPSLAEQTEAERSAQLRRLTELRALMNPAGS</sequence>
<name>A0A7W7FXJ4_9PSEU</name>
<dbReference type="PANTHER" id="PTHR11941:SF169">
    <property type="entry name" value="(7AS)-7A-METHYL-1,5-DIOXO-2,3,5,6,7,7A-HEXAHYDRO-1H-INDENE-CARBOXYL-COA HYDROLASE"/>
    <property type="match status" value="1"/>
</dbReference>
<dbReference type="Proteomes" id="UP000533598">
    <property type="component" value="Unassembled WGS sequence"/>
</dbReference>
<dbReference type="EMBL" id="JACHMH010000001">
    <property type="protein sequence ID" value="MBB4680708.1"/>
    <property type="molecule type" value="Genomic_DNA"/>
</dbReference>
<organism evidence="5 6">
    <name type="scientific">Crossiella cryophila</name>
    <dbReference type="NCBI Taxonomy" id="43355"/>
    <lineage>
        <taxon>Bacteria</taxon>
        <taxon>Bacillati</taxon>
        <taxon>Actinomycetota</taxon>
        <taxon>Actinomycetes</taxon>
        <taxon>Pseudonocardiales</taxon>
        <taxon>Pseudonocardiaceae</taxon>
        <taxon>Crossiella</taxon>
    </lineage>
</organism>
<evidence type="ECO:0000256" key="2">
    <source>
        <dbReference type="ARBA" id="ARBA00023098"/>
    </source>
</evidence>
<dbReference type="GO" id="GO:0016829">
    <property type="term" value="F:lyase activity"/>
    <property type="evidence" value="ECO:0007669"/>
    <property type="project" value="UniProtKB-KW"/>
</dbReference>
<dbReference type="InterPro" id="IPR029045">
    <property type="entry name" value="ClpP/crotonase-like_dom_sf"/>
</dbReference>
<dbReference type="InterPro" id="IPR001753">
    <property type="entry name" value="Enoyl-CoA_hydra/iso"/>
</dbReference>
<comment type="similarity">
    <text evidence="1 4">Belongs to the enoyl-CoA hydratase/isomerase family.</text>
</comment>
<evidence type="ECO:0000256" key="3">
    <source>
        <dbReference type="ARBA" id="ARBA00023239"/>
    </source>
</evidence>
<dbReference type="Pfam" id="PF00378">
    <property type="entry name" value="ECH_1"/>
    <property type="match status" value="1"/>
</dbReference>
<dbReference type="PROSITE" id="PS00166">
    <property type="entry name" value="ENOYL_COA_HYDRATASE"/>
    <property type="match status" value="1"/>
</dbReference>
<evidence type="ECO:0000256" key="1">
    <source>
        <dbReference type="ARBA" id="ARBA00005254"/>
    </source>
</evidence>
<keyword evidence="6" id="KW-1185">Reference proteome</keyword>
<dbReference type="PANTHER" id="PTHR11941">
    <property type="entry name" value="ENOYL-COA HYDRATASE-RELATED"/>
    <property type="match status" value="1"/>
</dbReference>
<keyword evidence="3" id="KW-0456">Lyase</keyword>
<dbReference type="Gene3D" id="3.90.226.10">
    <property type="entry name" value="2-enoyl-CoA Hydratase, Chain A, domain 1"/>
    <property type="match status" value="1"/>
</dbReference>
<protein>
    <submittedName>
        <fullName evidence="5">Enoyl-CoA hydratase/carnithine racemase</fullName>
    </submittedName>
</protein>
<reference evidence="5 6" key="1">
    <citation type="submission" date="2020-08" db="EMBL/GenBank/DDBJ databases">
        <title>Sequencing the genomes of 1000 actinobacteria strains.</title>
        <authorList>
            <person name="Klenk H.-P."/>
        </authorList>
    </citation>
    <scope>NUCLEOTIDE SEQUENCE [LARGE SCALE GENOMIC DNA]</scope>
    <source>
        <strain evidence="5 6">DSM 44230</strain>
    </source>
</reference>
<dbReference type="SUPFAM" id="SSF52096">
    <property type="entry name" value="ClpP/crotonase"/>
    <property type="match status" value="1"/>
</dbReference>
<proteinExistence type="inferred from homology"/>
<evidence type="ECO:0000313" key="5">
    <source>
        <dbReference type="EMBL" id="MBB4680708.1"/>
    </source>
</evidence>
<evidence type="ECO:0000256" key="4">
    <source>
        <dbReference type="RuleBase" id="RU003707"/>
    </source>
</evidence>
<gene>
    <name evidence="5" type="ORF">HNR67_006826</name>
</gene>
<evidence type="ECO:0000313" key="6">
    <source>
        <dbReference type="Proteomes" id="UP000533598"/>
    </source>
</evidence>
<accession>A0A7W7FXJ4</accession>